<dbReference type="EMBL" id="CP018145">
    <property type="protein sequence ID" value="ASJ55596.1"/>
    <property type="molecule type" value="Genomic_DNA"/>
</dbReference>
<evidence type="ECO:0000313" key="3">
    <source>
        <dbReference type="Proteomes" id="UP000197781"/>
    </source>
</evidence>
<name>A0A220MKH7_9BACL</name>
<accession>A0A220MKH7</accession>
<reference evidence="2 3" key="1">
    <citation type="submission" date="2016-11" db="EMBL/GenBank/DDBJ databases">
        <authorList>
            <person name="Jaros S."/>
            <person name="Januszkiewicz K."/>
            <person name="Wedrychowicz H."/>
        </authorList>
    </citation>
    <scope>NUCLEOTIDE SEQUENCE [LARGE SCALE GENOMIC DNA]</scope>
    <source>
        <strain evidence="2 3">NF2</strain>
    </source>
</reference>
<proteinExistence type="predicted"/>
<feature type="signal peptide" evidence="1">
    <location>
        <begin position="1"/>
        <end position="25"/>
    </location>
</feature>
<evidence type="ECO:0000313" key="2">
    <source>
        <dbReference type="EMBL" id="ASJ55596.1"/>
    </source>
</evidence>
<protein>
    <submittedName>
        <fullName evidence="2">Uncharacterized protein</fullName>
    </submittedName>
</protein>
<gene>
    <name evidence="2" type="ORF">BP422_19820</name>
</gene>
<keyword evidence="1" id="KW-0732">Signal</keyword>
<organism evidence="2 3">
    <name type="scientific">Brevibacillus formosus</name>
    <dbReference type="NCBI Taxonomy" id="54913"/>
    <lineage>
        <taxon>Bacteria</taxon>
        <taxon>Bacillati</taxon>
        <taxon>Bacillota</taxon>
        <taxon>Bacilli</taxon>
        <taxon>Bacillales</taxon>
        <taxon>Paenibacillaceae</taxon>
        <taxon>Brevibacillus</taxon>
    </lineage>
</organism>
<evidence type="ECO:0000256" key="1">
    <source>
        <dbReference type="SAM" id="SignalP"/>
    </source>
</evidence>
<feature type="chain" id="PRO_5012194552" evidence="1">
    <location>
        <begin position="26"/>
        <end position="150"/>
    </location>
</feature>
<dbReference type="RefSeq" id="WP_088909248.1">
    <property type="nucleotide sequence ID" value="NZ_CP018145.1"/>
</dbReference>
<dbReference type="Proteomes" id="UP000197781">
    <property type="component" value="Chromosome"/>
</dbReference>
<dbReference type="KEGG" id="bfm:BP422_19820"/>
<dbReference type="AlphaFoldDB" id="A0A220MKH7"/>
<sequence>MSFNKNIVKCLVCTFLLTIPFEASAATLSSVTSGNWGHGGTRGGITAAEKTSDGNIFAVGNGVYAIIDASTGHTMTSGELNPKPSISAHDAQTLKDGNTLLVGLRGKWMLVSSSGVELRRGQLAKTAQINAVTELKNGIWLWCSIMVTIP</sequence>